<dbReference type="Pfam" id="PF13377">
    <property type="entry name" value="Peripla_BP_3"/>
    <property type="match status" value="1"/>
</dbReference>
<dbReference type="GO" id="GO:0000976">
    <property type="term" value="F:transcription cis-regulatory region binding"/>
    <property type="evidence" value="ECO:0007669"/>
    <property type="project" value="TreeGrafter"/>
</dbReference>
<name>A0A4R7SXE4_9ACTN</name>
<dbReference type="PRINTS" id="PR00036">
    <property type="entry name" value="HTHLACI"/>
</dbReference>
<keyword evidence="1" id="KW-0805">Transcription regulation</keyword>
<dbReference type="PANTHER" id="PTHR30146:SF109">
    <property type="entry name" value="HTH-TYPE TRANSCRIPTIONAL REGULATOR GALS"/>
    <property type="match status" value="1"/>
</dbReference>
<dbReference type="InterPro" id="IPR046335">
    <property type="entry name" value="LacI/GalR-like_sensor"/>
</dbReference>
<feature type="domain" description="HTH lacI-type" evidence="4">
    <location>
        <begin position="10"/>
        <end position="64"/>
    </location>
</feature>
<dbReference type="SUPFAM" id="SSF53822">
    <property type="entry name" value="Periplasmic binding protein-like I"/>
    <property type="match status" value="1"/>
</dbReference>
<accession>A0A4R7SXE4</accession>
<evidence type="ECO:0000313" key="5">
    <source>
        <dbReference type="EMBL" id="TDU83569.1"/>
    </source>
</evidence>
<dbReference type="CDD" id="cd06267">
    <property type="entry name" value="PBP1_LacI_sugar_binding-like"/>
    <property type="match status" value="1"/>
</dbReference>
<keyword evidence="3" id="KW-0804">Transcription</keyword>
<evidence type="ECO:0000313" key="6">
    <source>
        <dbReference type="Proteomes" id="UP000295151"/>
    </source>
</evidence>
<dbReference type="CDD" id="cd01392">
    <property type="entry name" value="HTH_LacI"/>
    <property type="match status" value="1"/>
</dbReference>
<organism evidence="5 6">
    <name type="scientific">Kribbella voronezhensis</name>
    <dbReference type="NCBI Taxonomy" id="2512212"/>
    <lineage>
        <taxon>Bacteria</taxon>
        <taxon>Bacillati</taxon>
        <taxon>Actinomycetota</taxon>
        <taxon>Actinomycetes</taxon>
        <taxon>Propionibacteriales</taxon>
        <taxon>Kribbellaceae</taxon>
        <taxon>Kribbella</taxon>
    </lineage>
</organism>
<evidence type="ECO:0000256" key="2">
    <source>
        <dbReference type="ARBA" id="ARBA00023125"/>
    </source>
</evidence>
<gene>
    <name evidence="5" type="ORF">EV138_6033</name>
</gene>
<dbReference type="PROSITE" id="PS50932">
    <property type="entry name" value="HTH_LACI_2"/>
    <property type="match status" value="1"/>
</dbReference>
<dbReference type="Gene3D" id="3.40.50.2300">
    <property type="match status" value="2"/>
</dbReference>
<comment type="caution">
    <text evidence="5">The sequence shown here is derived from an EMBL/GenBank/DDBJ whole genome shotgun (WGS) entry which is preliminary data.</text>
</comment>
<evidence type="ECO:0000256" key="1">
    <source>
        <dbReference type="ARBA" id="ARBA00023015"/>
    </source>
</evidence>
<protein>
    <submittedName>
        <fullName evidence="5">LacI family transcriptional regulator</fullName>
    </submittedName>
</protein>
<dbReference type="OrthoDB" id="3208777at2"/>
<keyword evidence="6" id="KW-1185">Reference proteome</keyword>
<keyword evidence="2" id="KW-0238">DNA-binding</keyword>
<dbReference type="InterPro" id="IPR000843">
    <property type="entry name" value="HTH_LacI"/>
</dbReference>
<dbReference type="Pfam" id="PF00356">
    <property type="entry name" value="LacI"/>
    <property type="match status" value="1"/>
</dbReference>
<dbReference type="PROSITE" id="PS00356">
    <property type="entry name" value="HTH_LACI_1"/>
    <property type="match status" value="1"/>
</dbReference>
<dbReference type="GO" id="GO:0003700">
    <property type="term" value="F:DNA-binding transcription factor activity"/>
    <property type="evidence" value="ECO:0007669"/>
    <property type="project" value="TreeGrafter"/>
</dbReference>
<dbReference type="RefSeq" id="WP_133982908.1">
    <property type="nucleotide sequence ID" value="NZ_SOCE01000002.1"/>
</dbReference>
<evidence type="ECO:0000256" key="3">
    <source>
        <dbReference type="ARBA" id="ARBA00023163"/>
    </source>
</evidence>
<dbReference type="EMBL" id="SOCE01000002">
    <property type="protein sequence ID" value="TDU83569.1"/>
    <property type="molecule type" value="Genomic_DNA"/>
</dbReference>
<dbReference type="Proteomes" id="UP000295151">
    <property type="component" value="Unassembled WGS sequence"/>
</dbReference>
<reference evidence="5 6" key="1">
    <citation type="submission" date="2019-03" db="EMBL/GenBank/DDBJ databases">
        <title>Genomic Encyclopedia of Type Strains, Phase III (KMG-III): the genomes of soil and plant-associated and newly described type strains.</title>
        <authorList>
            <person name="Whitman W."/>
        </authorList>
    </citation>
    <scope>NUCLEOTIDE SEQUENCE [LARGE SCALE GENOMIC DNA]</scope>
    <source>
        <strain evidence="5 6">VKM Ac-2575</strain>
    </source>
</reference>
<dbReference type="SMART" id="SM00354">
    <property type="entry name" value="HTH_LACI"/>
    <property type="match status" value="1"/>
</dbReference>
<dbReference type="AlphaFoldDB" id="A0A4R7SXE4"/>
<sequence>MSTKSADRQPTLEDVALVAGVSRATASRVINGSKKVNAQMIRKVQRAVKTTGYVPNTAARTLVNGKTGSIALVLSGSDGSAEQVFGDPFFGRVAGGVVKHLSNEGIHPSLVLADSDEARAKAIAYVRRGGADGALLVSTHADDPLPGLFVDERLPAVLFARPGRPTPISFVDLDHDKGAALAAERLVARGCRNIATISGPPAVLAAQDREKGFRQAMAQHGRPYVPVAIGNFTRESGELAMAQLLRDHPTLDGVFVANDLMAEGALQVLRDHGRRVPDDVAVVGFDDSLPARQAEPGLTTIAQPLEEMSAEMARLLLARIADPTIQPTSVIFSPRLVIRESA</sequence>
<dbReference type="Gene3D" id="1.10.260.40">
    <property type="entry name" value="lambda repressor-like DNA-binding domains"/>
    <property type="match status" value="1"/>
</dbReference>
<evidence type="ECO:0000259" key="4">
    <source>
        <dbReference type="PROSITE" id="PS50932"/>
    </source>
</evidence>
<dbReference type="SUPFAM" id="SSF47413">
    <property type="entry name" value="lambda repressor-like DNA-binding domains"/>
    <property type="match status" value="1"/>
</dbReference>
<proteinExistence type="predicted"/>
<dbReference type="InterPro" id="IPR010982">
    <property type="entry name" value="Lambda_DNA-bd_dom_sf"/>
</dbReference>
<dbReference type="InterPro" id="IPR028082">
    <property type="entry name" value="Peripla_BP_I"/>
</dbReference>
<dbReference type="PANTHER" id="PTHR30146">
    <property type="entry name" value="LACI-RELATED TRANSCRIPTIONAL REPRESSOR"/>
    <property type="match status" value="1"/>
</dbReference>